<keyword evidence="3" id="KW-0507">mRNA processing</keyword>
<evidence type="ECO:0000313" key="12">
    <source>
        <dbReference type="Proteomes" id="UP000323000"/>
    </source>
</evidence>
<dbReference type="OrthoDB" id="21123at2759"/>
<feature type="compositionally biased region" description="Basic and acidic residues" evidence="9">
    <location>
        <begin position="170"/>
        <end position="184"/>
    </location>
</feature>
<feature type="region of interest" description="Disordered" evidence="9">
    <location>
        <begin position="79"/>
        <end position="136"/>
    </location>
</feature>
<accession>A0A5C7IKJ2</accession>
<feature type="region of interest" description="Disordered" evidence="9">
    <location>
        <begin position="154"/>
        <end position="401"/>
    </location>
</feature>
<comment type="caution">
    <text evidence="11">The sequence shown here is derived from an EMBL/GenBank/DDBJ whole genome shotgun (WGS) entry which is preliminary data.</text>
</comment>
<keyword evidence="6" id="KW-0508">mRNA splicing</keyword>
<evidence type="ECO:0000256" key="8">
    <source>
        <dbReference type="SAM" id="Coils"/>
    </source>
</evidence>
<dbReference type="GO" id="GO:0005684">
    <property type="term" value="C:U2-type spliceosomal complex"/>
    <property type="evidence" value="ECO:0007669"/>
    <property type="project" value="TreeGrafter"/>
</dbReference>
<dbReference type="AlphaFoldDB" id="A0A5C7IKJ2"/>
<dbReference type="PANTHER" id="PTHR16196:SF0">
    <property type="entry name" value="PRE-MRNA-SPLICING FACTOR CWC25 HOMOLOG"/>
    <property type="match status" value="1"/>
</dbReference>
<evidence type="ECO:0000256" key="1">
    <source>
        <dbReference type="ARBA" id="ARBA00004123"/>
    </source>
</evidence>
<evidence type="ECO:0000256" key="4">
    <source>
        <dbReference type="ARBA" id="ARBA00022728"/>
    </source>
</evidence>
<evidence type="ECO:0000256" key="6">
    <source>
        <dbReference type="ARBA" id="ARBA00023187"/>
    </source>
</evidence>
<evidence type="ECO:0000256" key="9">
    <source>
        <dbReference type="SAM" id="MobiDB-lite"/>
    </source>
</evidence>
<dbReference type="Proteomes" id="UP000323000">
    <property type="component" value="Chromosome 2"/>
</dbReference>
<organism evidence="11 12">
    <name type="scientific">Acer yangbiense</name>
    <dbReference type="NCBI Taxonomy" id="1000413"/>
    <lineage>
        <taxon>Eukaryota</taxon>
        <taxon>Viridiplantae</taxon>
        <taxon>Streptophyta</taxon>
        <taxon>Embryophyta</taxon>
        <taxon>Tracheophyta</taxon>
        <taxon>Spermatophyta</taxon>
        <taxon>Magnoliopsida</taxon>
        <taxon>eudicotyledons</taxon>
        <taxon>Gunneridae</taxon>
        <taxon>Pentapetalae</taxon>
        <taxon>rosids</taxon>
        <taxon>malvids</taxon>
        <taxon>Sapindales</taxon>
        <taxon>Sapindaceae</taxon>
        <taxon>Hippocastanoideae</taxon>
        <taxon>Acereae</taxon>
        <taxon>Acer</taxon>
    </lineage>
</organism>
<dbReference type="InterPro" id="IPR051376">
    <property type="entry name" value="CWC25_splicing_factor"/>
</dbReference>
<dbReference type="SMART" id="SM01083">
    <property type="entry name" value="Cir_N"/>
    <property type="match status" value="1"/>
</dbReference>
<keyword evidence="7" id="KW-0539">Nucleus</keyword>
<comment type="subcellular location">
    <subcellularLocation>
        <location evidence="1">Nucleus</location>
    </subcellularLocation>
</comment>
<feature type="compositionally biased region" description="Basic residues" evidence="9">
    <location>
        <begin position="185"/>
        <end position="194"/>
    </location>
</feature>
<keyword evidence="12" id="KW-1185">Reference proteome</keyword>
<feature type="domain" description="CBF1-interacting co-repressor CIR N-terminal" evidence="10">
    <location>
        <begin position="10"/>
        <end position="46"/>
    </location>
</feature>
<sequence>MALKFLNKKGWHTGSLRNIENVWKAEQKHDAEEKKLDELRKQIHEERERAEFRQLQEQAGLVPRQERLDFLYDSGLAVGRSDGGGGGGGASAASGSGFQALDQASSAGPATGPAKQQSSAPGALFEDKPHSATDAWRKLHSDPLLLIRQREQEALSRVKNNPIKMAQIRKSVEEKKHKDKSRDKKEHKKKKRWKHSDSEYATSSEEEKPRKSRNHKRLSHEEEFHHNKRPDSMDESSDRRDHKMNHYEDSKYREQSPSGLSESRHARREAQDSRNHKRLSHGEEYHHNKQPDSRDELSDRRDHRKNHYKDSKYREQSPSGLSESKHARRDALDSTKKNYDRSNHEKYPSEGQRNYDADRKGRENKSYYESNRSDNAAAANRSEPNHRHRNAAPAPKISEEERAARLREMQVNAELHEEQRWKRLRKAEEDDARKATRDGVVSGKNFLEAAKKSVFGAEKGGSSTIEESVRRRTHYLQGRSEGEGNAFRR</sequence>
<keyword evidence="4" id="KW-0747">Spliceosome</keyword>
<feature type="compositionally biased region" description="Gly residues" evidence="9">
    <location>
        <begin position="81"/>
        <end position="90"/>
    </location>
</feature>
<feature type="coiled-coil region" evidence="8">
    <location>
        <begin position="22"/>
        <end position="56"/>
    </location>
</feature>
<reference evidence="12" key="1">
    <citation type="journal article" date="2019" name="Gigascience">
        <title>De novo genome assembly of the endangered Acer yangbiense, a plant species with extremely small populations endemic to Yunnan Province, China.</title>
        <authorList>
            <person name="Yang J."/>
            <person name="Wariss H.M."/>
            <person name="Tao L."/>
            <person name="Zhang R."/>
            <person name="Yun Q."/>
            <person name="Hollingsworth P."/>
            <person name="Dao Z."/>
            <person name="Luo G."/>
            <person name="Guo H."/>
            <person name="Ma Y."/>
            <person name="Sun W."/>
        </authorList>
    </citation>
    <scope>NUCLEOTIDE SEQUENCE [LARGE SCALE GENOMIC DNA]</scope>
    <source>
        <strain evidence="12">cv. Malutang</strain>
    </source>
</reference>
<evidence type="ECO:0000313" key="11">
    <source>
        <dbReference type="EMBL" id="TXG69803.1"/>
    </source>
</evidence>
<dbReference type="PANTHER" id="PTHR16196">
    <property type="entry name" value="CELL CYCLE CONTROL PROTEIN CWF25"/>
    <property type="match status" value="1"/>
</dbReference>
<feature type="compositionally biased region" description="Basic and acidic residues" evidence="9">
    <location>
        <begin position="219"/>
        <end position="254"/>
    </location>
</feature>
<evidence type="ECO:0000256" key="2">
    <source>
        <dbReference type="ARBA" id="ARBA00006695"/>
    </source>
</evidence>
<feature type="compositionally biased region" description="Basic and acidic residues" evidence="9">
    <location>
        <begin position="125"/>
        <end position="136"/>
    </location>
</feature>
<evidence type="ECO:0000259" key="10">
    <source>
        <dbReference type="SMART" id="SM01083"/>
    </source>
</evidence>
<feature type="region of interest" description="Disordered" evidence="9">
    <location>
        <begin position="457"/>
        <end position="489"/>
    </location>
</feature>
<evidence type="ECO:0000256" key="3">
    <source>
        <dbReference type="ARBA" id="ARBA00022664"/>
    </source>
</evidence>
<proteinExistence type="inferred from homology"/>
<dbReference type="Pfam" id="PF10197">
    <property type="entry name" value="Cir_N"/>
    <property type="match status" value="1"/>
</dbReference>
<comment type="similarity">
    <text evidence="2">Belongs to the CWC25 family.</text>
</comment>
<dbReference type="Pfam" id="PF12542">
    <property type="entry name" value="CWC25"/>
    <property type="match status" value="1"/>
</dbReference>
<protein>
    <recommendedName>
        <fullName evidence="10">CBF1-interacting co-repressor CIR N-terminal domain-containing protein</fullName>
    </recommendedName>
</protein>
<gene>
    <name evidence="11" type="ORF">EZV62_004738</name>
</gene>
<evidence type="ECO:0000256" key="7">
    <source>
        <dbReference type="ARBA" id="ARBA00023242"/>
    </source>
</evidence>
<feature type="compositionally biased region" description="Basic and acidic residues" evidence="9">
    <location>
        <begin position="323"/>
        <end position="366"/>
    </location>
</feature>
<evidence type="ECO:0000256" key="5">
    <source>
        <dbReference type="ARBA" id="ARBA00023054"/>
    </source>
</evidence>
<dbReference type="EMBL" id="VAHF01000002">
    <property type="protein sequence ID" value="TXG69803.1"/>
    <property type="molecule type" value="Genomic_DNA"/>
</dbReference>
<name>A0A5C7IKJ2_9ROSI</name>
<dbReference type="InterPro" id="IPR022209">
    <property type="entry name" value="CWC25"/>
</dbReference>
<dbReference type="GO" id="GO:0000398">
    <property type="term" value="P:mRNA splicing, via spliceosome"/>
    <property type="evidence" value="ECO:0007669"/>
    <property type="project" value="TreeGrafter"/>
</dbReference>
<feature type="compositionally biased region" description="Low complexity" evidence="9">
    <location>
        <begin position="373"/>
        <end position="382"/>
    </location>
</feature>
<feature type="compositionally biased region" description="Polar residues" evidence="9">
    <location>
        <begin position="102"/>
        <end position="120"/>
    </location>
</feature>
<keyword evidence="5 8" id="KW-0175">Coiled coil</keyword>
<dbReference type="InterPro" id="IPR019339">
    <property type="entry name" value="CIR_N_dom"/>
</dbReference>
<feature type="compositionally biased region" description="Basic and acidic residues" evidence="9">
    <location>
        <begin position="262"/>
        <end position="301"/>
    </location>
</feature>